<evidence type="ECO:0000313" key="2">
    <source>
        <dbReference type="Proteomes" id="UP000830768"/>
    </source>
</evidence>
<protein>
    <submittedName>
        <fullName evidence="1">Uncharacterized protein</fullName>
    </submittedName>
</protein>
<keyword evidence="2" id="KW-1185">Reference proteome</keyword>
<name>A0ACD3Z382_FUSSC</name>
<dbReference type="EMBL" id="CP090034">
    <property type="protein sequence ID" value="UPK95719.1"/>
    <property type="molecule type" value="Genomic_DNA"/>
</dbReference>
<evidence type="ECO:0000313" key="1">
    <source>
        <dbReference type="EMBL" id="UPK95719.1"/>
    </source>
</evidence>
<dbReference type="Proteomes" id="UP000830768">
    <property type="component" value="Chromosome 5"/>
</dbReference>
<gene>
    <name evidence="1" type="ORF">LCI18_006654</name>
</gene>
<organism evidence="1 2">
    <name type="scientific">Fusarium solani subsp. cucurbitae</name>
    <name type="common">Neocosmosporum cucurbitae</name>
    <dbReference type="NCBI Taxonomy" id="2747967"/>
    <lineage>
        <taxon>Eukaryota</taxon>
        <taxon>Fungi</taxon>
        <taxon>Dikarya</taxon>
        <taxon>Ascomycota</taxon>
        <taxon>Pezizomycotina</taxon>
        <taxon>Sordariomycetes</taxon>
        <taxon>Hypocreomycetidae</taxon>
        <taxon>Hypocreales</taxon>
        <taxon>Nectriaceae</taxon>
        <taxon>Fusarium</taxon>
        <taxon>Fusarium solani species complex</taxon>
    </lineage>
</organism>
<proteinExistence type="predicted"/>
<sequence length="283" mass="31839">MVLPTQLHPLFTMSSQVTLHCVRHAQGYHNLGAEFFNLMDPALTPLGEEQCAKLRHDQFRDQSKIRLVASSPLVRAIHTACLVFQPTLETQILLAIPEAQEIFDYGSDTGKEPEFLKETTDKHGWPVDLSLVGRGWNNKDLDGPNSPVSPACAARARIVRRILREKAKELSRDTDEEVHIALVAHGSFMHYLTNEWENSTRGCGTAWRNCEARAYNFMDFEDDGAWLIETAESRERRGVEGPPASLERQKELYEEAMDGWVGQGLPDLRSVATASAKEPRSKL</sequence>
<accession>A0ACD3Z382</accession>
<reference evidence="1" key="1">
    <citation type="submission" date="2021-11" db="EMBL/GenBank/DDBJ databases">
        <title>Fusarium solani-melongenae Genome sequencing and assembly.</title>
        <authorList>
            <person name="Xie S."/>
            <person name="Huang L."/>
            <person name="Zhang X."/>
        </authorList>
    </citation>
    <scope>NUCLEOTIDE SEQUENCE</scope>
    <source>
        <strain evidence="1">CRI 24-3</strain>
    </source>
</reference>